<comment type="caution">
    <text evidence="10">The sequence shown here is derived from an EMBL/GenBank/DDBJ whole genome shotgun (WGS) entry which is preliminary data.</text>
</comment>
<dbReference type="PANTHER" id="PTHR32502:SF5">
    <property type="entry name" value="N-ACETYLGALACTOSAMINE PERMEASE IID COMPONENT-RELATED"/>
    <property type="match status" value="1"/>
</dbReference>
<keyword evidence="7 9" id="KW-1133">Transmembrane helix</keyword>
<feature type="transmembrane region" description="Helical" evidence="9">
    <location>
        <begin position="188"/>
        <end position="211"/>
    </location>
</feature>
<keyword evidence="11" id="KW-1185">Reference proteome</keyword>
<evidence type="ECO:0000256" key="9">
    <source>
        <dbReference type="SAM" id="Phobius"/>
    </source>
</evidence>
<keyword evidence="4" id="KW-0762">Sugar transport</keyword>
<keyword evidence="3" id="KW-1003">Cell membrane</keyword>
<name>A0A0R2NNT1_9LACO</name>
<dbReference type="GO" id="GO:0009401">
    <property type="term" value="P:phosphoenolpyruvate-dependent sugar phosphotransferase system"/>
    <property type="evidence" value="ECO:0007669"/>
    <property type="project" value="UniProtKB-KW"/>
</dbReference>
<evidence type="ECO:0000256" key="3">
    <source>
        <dbReference type="ARBA" id="ARBA00022475"/>
    </source>
</evidence>
<dbReference type="PROSITE" id="PS51108">
    <property type="entry name" value="PTS_EIID"/>
    <property type="match status" value="1"/>
</dbReference>
<evidence type="ECO:0000256" key="8">
    <source>
        <dbReference type="ARBA" id="ARBA00023136"/>
    </source>
</evidence>
<evidence type="ECO:0000256" key="2">
    <source>
        <dbReference type="ARBA" id="ARBA00022448"/>
    </source>
</evidence>
<dbReference type="PANTHER" id="PTHR32502">
    <property type="entry name" value="N-ACETYLGALACTOSAMINE PERMEASE II COMPONENT-RELATED"/>
    <property type="match status" value="1"/>
</dbReference>
<dbReference type="NCBIfam" id="NF007359">
    <property type="entry name" value="PRK09855.1"/>
    <property type="match status" value="1"/>
</dbReference>
<keyword evidence="2" id="KW-0813">Transport</keyword>
<evidence type="ECO:0000256" key="5">
    <source>
        <dbReference type="ARBA" id="ARBA00022683"/>
    </source>
</evidence>
<dbReference type="GO" id="GO:0005886">
    <property type="term" value="C:plasma membrane"/>
    <property type="evidence" value="ECO:0007669"/>
    <property type="project" value="UniProtKB-SubCell"/>
</dbReference>
<dbReference type="AlphaFoldDB" id="A0A0R2NNT1"/>
<comment type="subcellular location">
    <subcellularLocation>
        <location evidence="1">Cell membrane</location>
        <topology evidence="1">Multi-pass membrane protein</topology>
    </subcellularLocation>
</comment>
<sequence length="279" mass="30320">MEMEMIAMASNAPENKGRGKLTKRDISRLGLRSIFNQSAMNYERMQADGWTLAMIPALKKIYKDDKEGLANAMGANLQFINTNNYAAPLLLGLEASLEEHGEKRSTIDGLRIALFGPLAGIGDAITWFTILPIVAGITASFAKQGSILGPLVFFLVYVALFFARIPIAQLGYNAGTKAISKIRENSAIVSHAASILGCTVIGGLIATYVQITVKTKIPVSAGHTISIQTQFFDRIFPNILPLGYTFLLYWLLKKKNVSPVVLILATFVLAIALSWLGVL</sequence>
<organism evidence="10 11">
    <name type="scientific">Lactiplantibacillus fabifermentans DSM 21115</name>
    <dbReference type="NCBI Taxonomy" id="1413187"/>
    <lineage>
        <taxon>Bacteria</taxon>
        <taxon>Bacillati</taxon>
        <taxon>Bacillota</taxon>
        <taxon>Bacilli</taxon>
        <taxon>Lactobacillales</taxon>
        <taxon>Lactobacillaceae</taxon>
        <taxon>Lactiplantibacillus</taxon>
    </lineage>
</organism>
<feature type="transmembrane region" description="Helical" evidence="9">
    <location>
        <begin position="112"/>
        <end position="135"/>
    </location>
</feature>
<reference evidence="10 11" key="1">
    <citation type="journal article" date="2015" name="Genome Announc.">
        <title>Expanding the biotechnology potential of lactobacilli through comparative genomics of 213 strains and associated genera.</title>
        <authorList>
            <person name="Sun Z."/>
            <person name="Harris H.M."/>
            <person name="McCann A."/>
            <person name="Guo C."/>
            <person name="Argimon S."/>
            <person name="Zhang W."/>
            <person name="Yang X."/>
            <person name="Jeffery I.B."/>
            <person name="Cooney J.C."/>
            <person name="Kagawa T.F."/>
            <person name="Liu W."/>
            <person name="Song Y."/>
            <person name="Salvetti E."/>
            <person name="Wrobel A."/>
            <person name="Rasinkangas P."/>
            <person name="Parkhill J."/>
            <person name="Rea M.C."/>
            <person name="O'Sullivan O."/>
            <person name="Ritari J."/>
            <person name="Douillard F.P."/>
            <person name="Paul Ross R."/>
            <person name="Yang R."/>
            <person name="Briner A.E."/>
            <person name="Felis G.E."/>
            <person name="de Vos W.M."/>
            <person name="Barrangou R."/>
            <person name="Klaenhammer T.R."/>
            <person name="Caufield P.W."/>
            <person name="Cui Y."/>
            <person name="Zhang H."/>
            <person name="O'Toole P.W."/>
        </authorList>
    </citation>
    <scope>NUCLEOTIDE SEQUENCE [LARGE SCALE GENOMIC DNA]</scope>
    <source>
        <strain evidence="10 11">DSM 21115</strain>
    </source>
</reference>
<proteinExistence type="predicted"/>
<dbReference type="InterPro" id="IPR004704">
    <property type="entry name" value="PTS_IID_man"/>
</dbReference>
<keyword evidence="6 9" id="KW-0812">Transmembrane</keyword>
<keyword evidence="8 9" id="KW-0472">Membrane</keyword>
<feature type="transmembrane region" description="Helical" evidence="9">
    <location>
        <begin position="147"/>
        <end position="167"/>
    </location>
</feature>
<evidence type="ECO:0000256" key="1">
    <source>
        <dbReference type="ARBA" id="ARBA00004651"/>
    </source>
</evidence>
<evidence type="ECO:0000256" key="6">
    <source>
        <dbReference type="ARBA" id="ARBA00022692"/>
    </source>
</evidence>
<evidence type="ECO:0000313" key="11">
    <source>
        <dbReference type="Proteomes" id="UP000050920"/>
    </source>
</evidence>
<accession>A0A0R2NNT1</accession>
<evidence type="ECO:0000256" key="4">
    <source>
        <dbReference type="ARBA" id="ARBA00022597"/>
    </source>
</evidence>
<dbReference type="EMBL" id="AYGX02000082">
    <property type="protein sequence ID" value="KRO27294.1"/>
    <property type="molecule type" value="Genomic_DNA"/>
</dbReference>
<keyword evidence="5" id="KW-0598">Phosphotransferase system</keyword>
<gene>
    <name evidence="10" type="ORF">DY78_GL000145</name>
</gene>
<dbReference type="Pfam" id="PF03613">
    <property type="entry name" value="EIID-AGA"/>
    <property type="match status" value="1"/>
</dbReference>
<feature type="transmembrane region" description="Helical" evidence="9">
    <location>
        <begin position="259"/>
        <end position="278"/>
    </location>
</feature>
<evidence type="ECO:0000313" key="10">
    <source>
        <dbReference type="EMBL" id="KRO27294.1"/>
    </source>
</evidence>
<feature type="transmembrane region" description="Helical" evidence="9">
    <location>
        <begin position="231"/>
        <end position="252"/>
    </location>
</feature>
<dbReference type="InterPro" id="IPR050303">
    <property type="entry name" value="GatZ_KbaZ_carbometab"/>
</dbReference>
<evidence type="ECO:0000256" key="7">
    <source>
        <dbReference type="ARBA" id="ARBA00022989"/>
    </source>
</evidence>
<protein>
    <submittedName>
        <fullName evidence="10">PTS system N-acetylgalactosamine-specific transporter subunit IID</fullName>
    </submittedName>
</protein>
<dbReference type="Proteomes" id="UP000050920">
    <property type="component" value="Unassembled WGS sequence"/>
</dbReference>